<comment type="caution">
    <text evidence="2">The sequence shown here is derived from an EMBL/GenBank/DDBJ whole genome shotgun (WGS) entry which is preliminary data.</text>
</comment>
<evidence type="ECO:0000313" key="3">
    <source>
        <dbReference type="Proteomes" id="UP000295008"/>
    </source>
</evidence>
<keyword evidence="3" id="KW-1185">Reference proteome</keyword>
<dbReference type="Gene3D" id="3.30.70.100">
    <property type="match status" value="1"/>
</dbReference>
<dbReference type="PANTHER" id="PTHR41521">
    <property type="match status" value="1"/>
</dbReference>
<dbReference type="Proteomes" id="UP000295008">
    <property type="component" value="Unassembled WGS sequence"/>
</dbReference>
<gene>
    <name evidence="2" type="ORF">EDC14_101399</name>
</gene>
<reference evidence="2 3" key="1">
    <citation type="submission" date="2019-03" db="EMBL/GenBank/DDBJ databases">
        <title>Genomic Encyclopedia of Type Strains, Phase IV (KMG-IV): sequencing the most valuable type-strain genomes for metagenomic binning, comparative biology and taxonomic classification.</title>
        <authorList>
            <person name="Goeker M."/>
        </authorList>
    </citation>
    <scope>NUCLEOTIDE SEQUENCE [LARGE SCALE GENOMIC DNA]</scope>
    <source>
        <strain evidence="2 3">LX-B</strain>
    </source>
</reference>
<name>A0A4V6NGY9_HYDET</name>
<organism evidence="2 3">
    <name type="scientific">Hydrogenispora ethanolica</name>
    <dbReference type="NCBI Taxonomy" id="1082276"/>
    <lineage>
        <taxon>Bacteria</taxon>
        <taxon>Bacillati</taxon>
        <taxon>Bacillota</taxon>
        <taxon>Hydrogenispora</taxon>
    </lineage>
</organism>
<proteinExistence type="predicted"/>
<evidence type="ECO:0000313" key="2">
    <source>
        <dbReference type="EMBL" id="TCL68557.1"/>
    </source>
</evidence>
<dbReference type="PANTHER" id="PTHR41521:SF4">
    <property type="entry name" value="BLR0684 PROTEIN"/>
    <property type="match status" value="1"/>
</dbReference>
<dbReference type="RefSeq" id="WP_165907978.1">
    <property type="nucleotide sequence ID" value="NZ_SLUN01000013.1"/>
</dbReference>
<evidence type="ECO:0000259" key="1">
    <source>
        <dbReference type="Pfam" id="PF07045"/>
    </source>
</evidence>
<dbReference type="AlphaFoldDB" id="A0A4V6NGY9"/>
<dbReference type="InterPro" id="IPR010753">
    <property type="entry name" value="DUF1330"/>
</dbReference>
<sequence length="95" mass="11368">MSYYFVAQIQIRDEAEYQKYLNEVDEVFSKFEGEYLAVDPNPAVIEGEWKYSRFVMIQFPDETAFQRWYQSPEYQAILRHRLRAAQCDTVLVKGL</sequence>
<accession>A0A4V6NGY9</accession>
<protein>
    <submittedName>
        <fullName evidence="2">Uncharacterized protein (DUF1330 family)</fullName>
    </submittedName>
</protein>
<dbReference type="EMBL" id="SLUN01000013">
    <property type="protein sequence ID" value="TCL68557.1"/>
    <property type="molecule type" value="Genomic_DNA"/>
</dbReference>
<feature type="domain" description="DUF1330" evidence="1">
    <location>
        <begin position="4"/>
        <end position="95"/>
    </location>
</feature>
<dbReference type="SUPFAM" id="SSF54909">
    <property type="entry name" value="Dimeric alpha+beta barrel"/>
    <property type="match status" value="1"/>
</dbReference>
<dbReference type="Pfam" id="PF07045">
    <property type="entry name" value="DUF1330"/>
    <property type="match status" value="1"/>
</dbReference>
<dbReference type="InterPro" id="IPR011008">
    <property type="entry name" value="Dimeric_a/b-barrel"/>
</dbReference>